<evidence type="ECO:0000313" key="1">
    <source>
        <dbReference type="EMBL" id="KAF4326185.1"/>
    </source>
</evidence>
<organism evidence="1 2">
    <name type="scientific">Phytophthora kernoviae 00238/432</name>
    <dbReference type="NCBI Taxonomy" id="1284355"/>
    <lineage>
        <taxon>Eukaryota</taxon>
        <taxon>Sar</taxon>
        <taxon>Stramenopiles</taxon>
        <taxon>Oomycota</taxon>
        <taxon>Peronosporomycetes</taxon>
        <taxon>Peronosporales</taxon>
        <taxon>Peronosporaceae</taxon>
        <taxon>Phytophthora</taxon>
    </lineage>
</organism>
<protein>
    <submittedName>
        <fullName evidence="1">Uncharacterized protein</fullName>
    </submittedName>
</protein>
<comment type="caution">
    <text evidence="1">The sequence shown here is derived from an EMBL/GenBank/DDBJ whole genome shotgun (WGS) entry which is preliminary data.</text>
</comment>
<accession>A0A8J4SMC8</accession>
<reference evidence="1" key="2">
    <citation type="submission" date="2020-02" db="EMBL/GenBank/DDBJ databases">
        <authorList>
            <person name="Studholme D.J."/>
        </authorList>
    </citation>
    <scope>NUCLEOTIDE SEQUENCE</scope>
    <source>
        <strain evidence="1">00238/432</strain>
    </source>
</reference>
<dbReference type="AlphaFoldDB" id="A0A8J4SMC8"/>
<reference evidence="1" key="1">
    <citation type="journal article" date="2015" name="Genom Data">
        <title>Draft genome sequences of Phytophthora kernoviae and Phytophthora ramorum lineage EU2 from Scotland.</title>
        <authorList>
            <person name="Sambles C."/>
            <person name="Schlenzig A."/>
            <person name="O'Neill P."/>
            <person name="Grant M."/>
            <person name="Studholme D.J."/>
        </authorList>
    </citation>
    <scope>NUCLEOTIDE SEQUENCE</scope>
    <source>
        <strain evidence="1">00238/432</strain>
    </source>
</reference>
<sequence>MRHCWTEAGLSRRCMSFSSTLRIIMHSDLLRNWGRCYGQLCRFGLPYPILQATTTSLY</sequence>
<proteinExistence type="predicted"/>
<dbReference type="Proteomes" id="UP000702964">
    <property type="component" value="Unassembled WGS sequence"/>
</dbReference>
<dbReference type="EMBL" id="AOFI03000001">
    <property type="protein sequence ID" value="KAF4326185.1"/>
    <property type="molecule type" value="Genomic_DNA"/>
</dbReference>
<gene>
    <name evidence="1" type="ORF">G195_000248</name>
</gene>
<name>A0A8J4SMC8_9STRA</name>
<evidence type="ECO:0000313" key="2">
    <source>
        <dbReference type="Proteomes" id="UP000702964"/>
    </source>
</evidence>